<proteinExistence type="predicted"/>
<feature type="domain" description="CN hydrolase" evidence="1">
    <location>
        <begin position="47"/>
        <end position="321"/>
    </location>
</feature>
<sequence>MDIKSIITNFYLKYITWGTTSRKIRRYLNKRGKKVKKGPERDKSKRVKVAALQLRARLYKDPFDFIEKMNQMIGTAVENGAEFVVCPEHNLMQLSGILPGFADGKNVDIDTMLQNNDIDLTLEDVLILLGNVIKDISRSVFSELARYYGTYIMTGSGLIPGVDNKLYNISYLFDPDGTLIGEQTKNHLLPLEADWGVKPGNKINVFSTDFGKVAIPICMDATYFETFRIAWQKGAHLVTIPIANPDPDYNYWTAMRGIWARVQETPVFGIKSALVGDFLGFRLTGQAGIYAPLELTPDKTGVIAEADTWDSEEIVMAELDFKSLEEFEPELDTNKNFWERYFPGVYYTI</sequence>
<dbReference type="KEGG" id="hor:Hore_07460"/>
<keyword evidence="3" id="KW-1185">Reference proteome</keyword>
<dbReference type="Gene3D" id="3.60.110.10">
    <property type="entry name" value="Carbon-nitrogen hydrolase"/>
    <property type="match status" value="1"/>
</dbReference>
<organism evidence="2 3">
    <name type="scientific">Halothermothrix orenii (strain H 168 / OCM 544 / DSM 9562)</name>
    <dbReference type="NCBI Taxonomy" id="373903"/>
    <lineage>
        <taxon>Bacteria</taxon>
        <taxon>Bacillati</taxon>
        <taxon>Bacillota</taxon>
        <taxon>Clostridia</taxon>
        <taxon>Halanaerobiales</taxon>
        <taxon>Halothermotrichaceae</taxon>
        <taxon>Halothermothrix</taxon>
    </lineage>
</organism>
<gene>
    <name evidence="2" type="ordered locus">Hore_07460</name>
</gene>
<dbReference type="PANTHER" id="PTHR23088">
    <property type="entry name" value="NITRILASE-RELATED"/>
    <property type="match status" value="1"/>
</dbReference>
<evidence type="ECO:0000259" key="1">
    <source>
        <dbReference type="PROSITE" id="PS50263"/>
    </source>
</evidence>
<accession>B8CW34</accession>
<dbReference type="InterPro" id="IPR036526">
    <property type="entry name" value="C-N_Hydrolase_sf"/>
</dbReference>
<dbReference type="InterPro" id="IPR003010">
    <property type="entry name" value="C-N_Hydrolase"/>
</dbReference>
<protein>
    <submittedName>
        <fullName evidence="2">Nitrilase/cyanide hydratase</fullName>
    </submittedName>
</protein>
<dbReference type="Pfam" id="PF00795">
    <property type="entry name" value="CN_hydrolase"/>
    <property type="match status" value="1"/>
</dbReference>
<dbReference type="RefSeq" id="WP_012635691.1">
    <property type="nucleotide sequence ID" value="NC_011899.1"/>
</dbReference>
<name>B8CW34_HALOH</name>
<dbReference type="Proteomes" id="UP000000719">
    <property type="component" value="Chromosome"/>
</dbReference>
<dbReference type="STRING" id="373903.Hore_07460"/>
<dbReference type="SUPFAM" id="SSF56317">
    <property type="entry name" value="Carbon-nitrogen hydrolase"/>
    <property type="match status" value="1"/>
</dbReference>
<evidence type="ECO:0000313" key="3">
    <source>
        <dbReference type="Proteomes" id="UP000000719"/>
    </source>
</evidence>
<dbReference type="AlphaFoldDB" id="B8CW34"/>
<evidence type="ECO:0000313" key="2">
    <source>
        <dbReference type="EMBL" id="ACL69503.1"/>
    </source>
</evidence>
<dbReference type="PANTHER" id="PTHR23088:SF50">
    <property type="entry name" value="HYDROLASE YHCX"/>
    <property type="match status" value="1"/>
</dbReference>
<dbReference type="HOGENOM" id="CLU_771463_0_0_9"/>
<reference evidence="2 3" key="1">
    <citation type="journal article" date="2009" name="PLoS ONE">
        <title>Genome analysis of the anaerobic thermohalophilic bacterium Halothermothrix orenii.</title>
        <authorList>
            <person name="Mavromatis K."/>
            <person name="Ivanova N."/>
            <person name="Anderson I."/>
            <person name="Lykidis A."/>
            <person name="Hooper S.D."/>
            <person name="Sun H."/>
            <person name="Kunin V."/>
            <person name="Lapidus A."/>
            <person name="Hugenholtz P."/>
            <person name="Patel B."/>
            <person name="Kyrpides N.C."/>
        </authorList>
    </citation>
    <scope>NUCLEOTIDE SEQUENCE [LARGE SCALE GENOMIC DNA]</scope>
    <source>
        <strain evidence="3">H 168 / OCM 544 / DSM 9562</strain>
    </source>
</reference>
<dbReference type="eggNOG" id="COG0388">
    <property type="taxonomic scope" value="Bacteria"/>
</dbReference>
<dbReference type="PROSITE" id="PS50263">
    <property type="entry name" value="CN_HYDROLASE"/>
    <property type="match status" value="1"/>
</dbReference>
<dbReference type="EMBL" id="CP001098">
    <property type="protein sequence ID" value="ACL69503.1"/>
    <property type="molecule type" value="Genomic_DNA"/>
</dbReference>